<name>A0AAV1C1U4_OLDCO</name>
<evidence type="ECO:0000313" key="2">
    <source>
        <dbReference type="Proteomes" id="UP001161247"/>
    </source>
</evidence>
<dbReference type="EMBL" id="OX459118">
    <property type="protein sequence ID" value="CAI9089033.1"/>
    <property type="molecule type" value="Genomic_DNA"/>
</dbReference>
<dbReference type="PANTHER" id="PTHR37174:SF2">
    <property type="entry name" value="FORKHEAD-ASSOCIATED DOMAIN PROTEIN"/>
    <property type="match status" value="1"/>
</dbReference>
<evidence type="ECO:0000313" key="1">
    <source>
        <dbReference type="EMBL" id="CAI9089033.1"/>
    </source>
</evidence>
<proteinExistence type="predicted"/>
<gene>
    <name evidence="1" type="ORF">OLC1_LOCUS1465</name>
</gene>
<keyword evidence="2" id="KW-1185">Reference proteome</keyword>
<accession>A0AAV1C1U4</accession>
<protein>
    <submittedName>
        <fullName evidence="1">OLC1v1023523C1</fullName>
    </submittedName>
</protein>
<dbReference type="AlphaFoldDB" id="A0AAV1C1U4"/>
<organism evidence="1 2">
    <name type="scientific">Oldenlandia corymbosa var. corymbosa</name>
    <dbReference type="NCBI Taxonomy" id="529605"/>
    <lineage>
        <taxon>Eukaryota</taxon>
        <taxon>Viridiplantae</taxon>
        <taxon>Streptophyta</taxon>
        <taxon>Embryophyta</taxon>
        <taxon>Tracheophyta</taxon>
        <taxon>Spermatophyta</taxon>
        <taxon>Magnoliopsida</taxon>
        <taxon>eudicotyledons</taxon>
        <taxon>Gunneridae</taxon>
        <taxon>Pentapetalae</taxon>
        <taxon>asterids</taxon>
        <taxon>lamiids</taxon>
        <taxon>Gentianales</taxon>
        <taxon>Rubiaceae</taxon>
        <taxon>Rubioideae</taxon>
        <taxon>Spermacoceae</taxon>
        <taxon>Hedyotis-Oldenlandia complex</taxon>
        <taxon>Oldenlandia</taxon>
    </lineage>
</organism>
<dbReference type="PANTHER" id="PTHR37174">
    <property type="entry name" value="FORKHEAD-ASSOCIATED DOMAIN PROTEIN"/>
    <property type="match status" value="1"/>
</dbReference>
<reference evidence="1" key="1">
    <citation type="submission" date="2023-03" db="EMBL/GenBank/DDBJ databases">
        <authorList>
            <person name="Julca I."/>
        </authorList>
    </citation>
    <scope>NUCLEOTIDE SEQUENCE</scope>
</reference>
<sequence length="287" mass="32349">MILKFPSVLVPTKLPIRRTVCFASGINPEQLRLQLDTLHKEAQTTRAKANSARLRLMRLSEAAENLRHRAAVNVRNGKENEARELLFQKKKVMEAMEKSKDRIELLDELSAKLNEVISVKENDLIENVAIDLNMGGDAEPSPIIFVSPKEKVQESANGNDEFAATSSNVALEEDLRIGAESLREPSDNELIEGSVDGKVKNEVDVAHKLLEVSSYEDFLEQVDGQLRKIEVELITLLKFSKLMLESKENVENEKVRHTLSILEDVHHVRERIAKIKEAEVGTRLEIA</sequence>
<dbReference type="Proteomes" id="UP001161247">
    <property type="component" value="Chromosome 1"/>
</dbReference>